<name>W0A678_9SPHN</name>
<evidence type="ECO:0008006" key="11">
    <source>
        <dbReference type="Google" id="ProtNLM"/>
    </source>
</evidence>
<dbReference type="eggNOG" id="COG2303">
    <property type="taxonomic scope" value="Bacteria"/>
</dbReference>
<dbReference type="PANTHER" id="PTHR42784">
    <property type="entry name" value="PYRANOSE 2-OXIDASE"/>
    <property type="match status" value="1"/>
</dbReference>
<proteinExistence type="inferred from homology"/>
<dbReference type="InterPro" id="IPR036188">
    <property type="entry name" value="FAD/NAD-bd_sf"/>
</dbReference>
<evidence type="ECO:0000256" key="2">
    <source>
        <dbReference type="ARBA" id="ARBA00010790"/>
    </source>
</evidence>
<keyword evidence="4 6" id="KW-0274">FAD</keyword>
<dbReference type="GO" id="GO:0050660">
    <property type="term" value="F:flavin adenine dinucleotide binding"/>
    <property type="evidence" value="ECO:0007669"/>
    <property type="project" value="InterPro"/>
</dbReference>
<dbReference type="STRING" id="1123269.NX02_01005"/>
<dbReference type="AlphaFoldDB" id="W0A678"/>
<evidence type="ECO:0000313" key="10">
    <source>
        <dbReference type="Proteomes" id="UP000018851"/>
    </source>
</evidence>
<evidence type="ECO:0000256" key="1">
    <source>
        <dbReference type="ARBA" id="ARBA00001974"/>
    </source>
</evidence>
<reference evidence="9 10" key="1">
    <citation type="submission" date="2013-07" db="EMBL/GenBank/DDBJ databases">
        <title>Completed genome of Sphingomonas sanxanigenens NX02.</title>
        <authorList>
            <person name="Ma T."/>
            <person name="Huang H."/>
            <person name="Wu M."/>
            <person name="Li X."/>
            <person name="Li G."/>
        </authorList>
    </citation>
    <scope>NUCLEOTIDE SEQUENCE [LARGE SCALE GENOMIC DNA]</scope>
    <source>
        <strain evidence="9 10">NX02</strain>
    </source>
</reference>
<dbReference type="PANTHER" id="PTHR42784:SF1">
    <property type="entry name" value="PYRANOSE 2-OXIDASE"/>
    <property type="match status" value="1"/>
</dbReference>
<dbReference type="PIRSF" id="PIRSF000137">
    <property type="entry name" value="Alcohol_oxidase"/>
    <property type="match status" value="1"/>
</dbReference>
<evidence type="ECO:0000313" key="9">
    <source>
        <dbReference type="EMBL" id="AHE51967.1"/>
    </source>
</evidence>
<feature type="domain" description="Glucose-methanol-choline oxidoreductase C-terminal" evidence="8">
    <location>
        <begin position="418"/>
        <end position="520"/>
    </location>
</feature>
<feature type="binding site" evidence="6">
    <location>
        <position position="466"/>
    </location>
    <ligand>
        <name>substrate</name>
    </ligand>
</feature>
<evidence type="ECO:0000256" key="3">
    <source>
        <dbReference type="ARBA" id="ARBA00022630"/>
    </source>
</evidence>
<keyword evidence="3" id="KW-0285">Flavoprotein</keyword>
<dbReference type="Pfam" id="PF13450">
    <property type="entry name" value="NAD_binding_8"/>
    <property type="match status" value="1"/>
</dbReference>
<accession>W0A678</accession>
<feature type="domain" description="Glucose-methanol-choline oxidoreductase N-terminal" evidence="7">
    <location>
        <begin position="89"/>
        <end position="312"/>
    </location>
</feature>
<comment type="similarity">
    <text evidence="2">Belongs to the GMC oxidoreductase family.</text>
</comment>
<dbReference type="InterPro" id="IPR051473">
    <property type="entry name" value="P2Ox-like"/>
</dbReference>
<evidence type="ECO:0000256" key="6">
    <source>
        <dbReference type="PIRSR" id="PIRSR000137-2"/>
    </source>
</evidence>
<dbReference type="KEGG" id="ssan:NX02_01005"/>
<evidence type="ECO:0000259" key="7">
    <source>
        <dbReference type="Pfam" id="PF00732"/>
    </source>
</evidence>
<dbReference type="SUPFAM" id="SSF51905">
    <property type="entry name" value="FAD/NAD(P)-binding domain"/>
    <property type="match status" value="1"/>
</dbReference>
<evidence type="ECO:0000256" key="5">
    <source>
        <dbReference type="ARBA" id="ARBA00023002"/>
    </source>
</evidence>
<dbReference type="InterPro" id="IPR000172">
    <property type="entry name" value="GMC_OxRdtase_N"/>
</dbReference>
<dbReference type="Pfam" id="PF00732">
    <property type="entry name" value="GMC_oxred_N"/>
    <property type="match status" value="1"/>
</dbReference>
<dbReference type="RefSeq" id="WP_025290348.1">
    <property type="nucleotide sequence ID" value="NZ_CP006644.1"/>
</dbReference>
<keyword evidence="10" id="KW-1185">Reference proteome</keyword>
<dbReference type="HOGENOM" id="CLU_008878_4_2_5"/>
<dbReference type="EMBL" id="CP006644">
    <property type="protein sequence ID" value="AHE51967.1"/>
    <property type="molecule type" value="Genomic_DNA"/>
</dbReference>
<dbReference type="Proteomes" id="UP000018851">
    <property type="component" value="Chromosome"/>
</dbReference>
<protein>
    <recommendedName>
        <fullName evidence="11">Glucose-methanol-choline oxidoreductase</fullName>
    </recommendedName>
</protein>
<feature type="binding site" evidence="6">
    <location>
        <position position="242"/>
    </location>
    <ligand>
        <name>FAD</name>
        <dbReference type="ChEBI" id="CHEBI:57692"/>
    </ligand>
</feature>
<gene>
    <name evidence="9" type="ORF">NX02_01005</name>
</gene>
<dbReference type="InterPro" id="IPR012132">
    <property type="entry name" value="GMC_OxRdtase"/>
</dbReference>
<evidence type="ECO:0000259" key="8">
    <source>
        <dbReference type="Pfam" id="PF05199"/>
    </source>
</evidence>
<organism evidence="9 10">
    <name type="scientific">Sphingomonas sanxanigenens DSM 19645 = NX02</name>
    <dbReference type="NCBI Taxonomy" id="1123269"/>
    <lineage>
        <taxon>Bacteria</taxon>
        <taxon>Pseudomonadati</taxon>
        <taxon>Pseudomonadota</taxon>
        <taxon>Alphaproteobacteria</taxon>
        <taxon>Sphingomonadales</taxon>
        <taxon>Sphingomonadaceae</taxon>
        <taxon>Sphingomonas</taxon>
    </lineage>
</organism>
<dbReference type="InterPro" id="IPR007867">
    <property type="entry name" value="GMC_OxRtase_C"/>
</dbReference>
<dbReference type="GO" id="GO:0016614">
    <property type="term" value="F:oxidoreductase activity, acting on CH-OH group of donors"/>
    <property type="evidence" value="ECO:0007669"/>
    <property type="project" value="InterPro"/>
</dbReference>
<dbReference type="Pfam" id="PF05199">
    <property type="entry name" value="GMC_oxred_C"/>
    <property type="match status" value="1"/>
</dbReference>
<dbReference type="PATRIC" id="fig|1123269.5.peg.201"/>
<keyword evidence="5" id="KW-0560">Oxidoreductase</keyword>
<comment type="cofactor">
    <cofactor evidence="1 6">
        <name>FAD</name>
        <dbReference type="ChEBI" id="CHEBI:57692"/>
    </cofactor>
</comment>
<sequence length="554" mass="59722">MKAEIAGCGPSGPGPEEWWDVIVVGAGLGGATIGHRLTQAGHRVLFLEKGKAGFPPLAAHDVAEPEDAAERLDRAYWPDRVSVTVDGHATEMFAPLGCGAGGSSQLYAATLERFERSDIESVEGLPHPTGGWPIRWADLHRYYGEAERLYRIVGTMDPLAQDDGPALPTPPPASAVDAELMDNMAGIGLNPYRLHVGFAYLPGCGECGGKPCPMRCKSDSRLICVEPALAGGRATLRSECEVLRIDADAARAHGVTYRGADGAERSVRAHMVVLAAGAYRSPALLLQSTSPAWPTGLANRADQVGRHLMFHVNEWFAVWPRRRASHVGPRKTIGLRDFYAKDGVRLGSIQSTGLSASGYHVYRFLVDLVERSRLPKLRRLFPLLKIPAKIAAKLFGEATVFVMIVEDLGYPENRVVLDPKAPGRIRVHYTVRDELRQRSRMARKLIGKAFRGLRPFPFSFDLQLNYGHACGTCRAGTDPATSVVDGDCRVHGVDNLYIVDSAFMPTSGGTNLGLTIIANALRVGDIISTRLRAAGVVAAEVQDAALVAATTLGV</sequence>
<evidence type="ECO:0000256" key="4">
    <source>
        <dbReference type="ARBA" id="ARBA00022827"/>
    </source>
</evidence>
<dbReference type="Gene3D" id="3.50.50.60">
    <property type="entry name" value="FAD/NAD(P)-binding domain"/>
    <property type="match status" value="2"/>
</dbReference>